<gene>
    <name evidence="3" type="ORF">CJU94_31310</name>
</gene>
<reference evidence="3 4" key="1">
    <citation type="submission" date="2017-08" db="EMBL/GenBank/DDBJ databases">
        <title>Identification and genetic characteristics of simultaneous BTEX- and naphthalene-degrading Paraburkholderia sp. BN5 isolated from petroleum-contaminated soil.</title>
        <authorList>
            <person name="Lee Y."/>
            <person name="Jeon C.O."/>
        </authorList>
    </citation>
    <scope>NUCLEOTIDE SEQUENCE [LARGE SCALE GENOMIC DNA]</scope>
    <source>
        <strain evidence="3 4">BN5</strain>
    </source>
</reference>
<feature type="chain" id="PRO_5012399826" evidence="2">
    <location>
        <begin position="24"/>
        <end position="92"/>
    </location>
</feature>
<dbReference type="Proteomes" id="UP000215158">
    <property type="component" value="Chromosome 2"/>
</dbReference>
<keyword evidence="4" id="KW-1185">Reference proteome</keyword>
<feature type="region of interest" description="Disordered" evidence="1">
    <location>
        <begin position="69"/>
        <end position="92"/>
    </location>
</feature>
<keyword evidence="2" id="KW-0732">Signal</keyword>
<evidence type="ECO:0000256" key="2">
    <source>
        <dbReference type="SAM" id="SignalP"/>
    </source>
</evidence>
<evidence type="ECO:0000313" key="4">
    <source>
        <dbReference type="Proteomes" id="UP000215158"/>
    </source>
</evidence>
<evidence type="ECO:0000256" key="1">
    <source>
        <dbReference type="SAM" id="MobiDB-lite"/>
    </source>
</evidence>
<dbReference type="RefSeq" id="WP_095422876.1">
    <property type="nucleotide sequence ID" value="NZ_CP022990.1"/>
</dbReference>
<dbReference type="KEGG" id="parb:CJU94_31310"/>
<protein>
    <submittedName>
        <fullName evidence="3">Uncharacterized protein</fullName>
    </submittedName>
</protein>
<accession>A0A248VVJ2</accession>
<evidence type="ECO:0000313" key="3">
    <source>
        <dbReference type="EMBL" id="ASW03028.1"/>
    </source>
</evidence>
<dbReference type="OrthoDB" id="9035771at2"/>
<feature type="signal peptide" evidence="2">
    <location>
        <begin position="1"/>
        <end position="23"/>
    </location>
</feature>
<dbReference type="EMBL" id="CP022990">
    <property type="protein sequence ID" value="ASW03028.1"/>
    <property type="molecule type" value="Genomic_DNA"/>
</dbReference>
<sequence length="92" mass="9931">MKSFFVGAAFVSIGIAASGLAHATDVGIGINIGAPPVVVAPAPVVVVSPGWHGDRYWDGHRYWDRDEWEEHHHHHGHKDGHCPPGHAKKGEC</sequence>
<proteinExistence type="predicted"/>
<name>A0A248VVJ2_9BURK</name>
<organism evidence="3 4">
    <name type="scientific">Paraburkholderia aromaticivorans</name>
    <dbReference type="NCBI Taxonomy" id="2026199"/>
    <lineage>
        <taxon>Bacteria</taxon>
        <taxon>Pseudomonadati</taxon>
        <taxon>Pseudomonadota</taxon>
        <taxon>Betaproteobacteria</taxon>
        <taxon>Burkholderiales</taxon>
        <taxon>Burkholderiaceae</taxon>
        <taxon>Paraburkholderia</taxon>
    </lineage>
</organism>
<dbReference type="AlphaFoldDB" id="A0A248VVJ2"/>